<evidence type="ECO:0000256" key="1">
    <source>
        <dbReference type="SAM" id="Phobius"/>
    </source>
</evidence>
<feature type="transmembrane region" description="Helical" evidence="1">
    <location>
        <begin position="116"/>
        <end position="140"/>
    </location>
</feature>
<keyword evidence="1" id="KW-1133">Transmembrane helix</keyword>
<feature type="non-terminal residue" evidence="3">
    <location>
        <position position="234"/>
    </location>
</feature>
<dbReference type="EMBL" id="KZ301978">
    <property type="protein sequence ID" value="PFH52638.1"/>
    <property type="molecule type" value="Genomic_DNA"/>
</dbReference>
<dbReference type="Pfam" id="PF20151">
    <property type="entry name" value="DUF6533"/>
    <property type="match status" value="1"/>
</dbReference>
<proteinExistence type="predicted"/>
<reference evidence="3 4" key="1">
    <citation type="submission" date="2014-02" db="EMBL/GenBank/DDBJ databases">
        <title>Transposable element dynamics among asymbiotic and ectomycorrhizal Amanita fungi.</title>
        <authorList>
            <consortium name="DOE Joint Genome Institute"/>
            <person name="Hess J."/>
            <person name="Skrede I."/>
            <person name="Wolfe B."/>
            <person name="LaButti K."/>
            <person name="Ohm R.A."/>
            <person name="Grigoriev I.V."/>
            <person name="Pringle A."/>
        </authorList>
    </citation>
    <scope>NUCLEOTIDE SEQUENCE [LARGE SCALE GENOMIC DNA]</scope>
    <source>
        <strain evidence="3 4">SKay4041</strain>
    </source>
</reference>
<gene>
    <name evidence="3" type="ORF">AMATHDRAFT_39392</name>
</gene>
<keyword evidence="1" id="KW-0812">Transmembrane</keyword>
<dbReference type="Proteomes" id="UP000242287">
    <property type="component" value="Unassembled WGS sequence"/>
</dbReference>
<feature type="transmembrane region" description="Helical" evidence="1">
    <location>
        <begin position="47"/>
        <end position="64"/>
    </location>
</feature>
<accession>A0A2A9NR95</accession>
<evidence type="ECO:0000259" key="2">
    <source>
        <dbReference type="Pfam" id="PF20151"/>
    </source>
</evidence>
<evidence type="ECO:0000313" key="4">
    <source>
        <dbReference type="Proteomes" id="UP000242287"/>
    </source>
</evidence>
<name>A0A2A9NR95_9AGAR</name>
<dbReference type="OrthoDB" id="2638860at2759"/>
<organism evidence="3 4">
    <name type="scientific">Amanita thiersii Skay4041</name>
    <dbReference type="NCBI Taxonomy" id="703135"/>
    <lineage>
        <taxon>Eukaryota</taxon>
        <taxon>Fungi</taxon>
        <taxon>Dikarya</taxon>
        <taxon>Basidiomycota</taxon>
        <taxon>Agaricomycotina</taxon>
        <taxon>Agaricomycetes</taxon>
        <taxon>Agaricomycetidae</taxon>
        <taxon>Agaricales</taxon>
        <taxon>Pluteineae</taxon>
        <taxon>Amanitaceae</taxon>
        <taxon>Amanita</taxon>
    </lineage>
</organism>
<sequence>MEHAARVVELITICQIASTVTVLYDWLITLDEEVDLVWSRQWSFAKILFLLNRYFGTLSLVMHLTANLLATPPSNNVSGIWLQLQNWCTSFVIWLWSLQFVLVYRSFATHNNFRGIECIVTSGYIFQVLTMLALLVGLSITTRGVHHSLISKPNLYPDILPKAEISRSFPSSSVCIQKLVPPYFSAFWLPAIFLNLVFAILAIRITIRHAQVTRVLGRDQSWGDFIQNGIFYFI</sequence>
<protein>
    <recommendedName>
        <fullName evidence="2">DUF6533 domain-containing protein</fullName>
    </recommendedName>
</protein>
<dbReference type="AlphaFoldDB" id="A0A2A9NR95"/>
<keyword evidence="1" id="KW-0472">Membrane</keyword>
<feature type="domain" description="DUF6533" evidence="2">
    <location>
        <begin position="14"/>
        <end position="56"/>
    </location>
</feature>
<evidence type="ECO:0000313" key="3">
    <source>
        <dbReference type="EMBL" id="PFH52638.1"/>
    </source>
</evidence>
<feature type="transmembrane region" description="Helical" evidence="1">
    <location>
        <begin position="187"/>
        <end position="207"/>
    </location>
</feature>
<feature type="transmembrane region" description="Helical" evidence="1">
    <location>
        <begin position="84"/>
        <end position="104"/>
    </location>
</feature>
<dbReference type="InterPro" id="IPR045340">
    <property type="entry name" value="DUF6533"/>
</dbReference>
<keyword evidence="4" id="KW-1185">Reference proteome</keyword>